<evidence type="ECO:0000256" key="6">
    <source>
        <dbReference type="ARBA" id="ARBA00067087"/>
    </source>
</evidence>
<dbReference type="InterPro" id="IPR046945">
    <property type="entry name" value="RHMD-like"/>
</dbReference>
<dbReference type="InterPro" id="IPR018110">
    <property type="entry name" value="Mandel_Rmase/mucon_lact_enz_CS"/>
</dbReference>
<dbReference type="OrthoDB" id="9796450at2"/>
<evidence type="ECO:0000256" key="4">
    <source>
        <dbReference type="ARBA" id="ARBA00061339"/>
    </source>
</evidence>
<dbReference type="RefSeq" id="WP_090150259.1">
    <property type="nucleotide sequence ID" value="NZ_FNAN01000007.1"/>
</dbReference>
<protein>
    <recommendedName>
        <fullName evidence="7">L-rhamnonate dehydratase</fullName>
        <ecNumber evidence="6">4.2.1.90</ecNumber>
    </recommendedName>
</protein>
<dbReference type="SUPFAM" id="SSF51604">
    <property type="entry name" value="Enolase C-terminal domain-like"/>
    <property type="match status" value="1"/>
</dbReference>
<dbReference type="PROSITE" id="PS00908">
    <property type="entry name" value="MR_MLE_1"/>
    <property type="match status" value="1"/>
</dbReference>
<dbReference type="Pfam" id="PF02746">
    <property type="entry name" value="MR_MLE_N"/>
    <property type="match status" value="1"/>
</dbReference>
<dbReference type="InterPro" id="IPR029065">
    <property type="entry name" value="Enolase_C-like"/>
</dbReference>
<dbReference type="AlphaFoldDB" id="A0A1G7G7T7"/>
<dbReference type="GO" id="GO:0009063">
    <property type="term" value="P:amino acid catabolic process"/>
    <property type="evidence" value="ECO:0007669"/>
    <property type="project" value="InterPro"/>
</dbReference>
<dbReference type="GO" id="GO:0050032">
    <property type="term" value="F:L-rhamnonate dehydratase activity"/>
    <property type="evidence" value="ECO:0007669"/>
    <property type="project" value="UniProtKB-EC"/>
</dbReference>
<feature type="domain" description="Mandelate racemase/muconate lactonizing enzyme C-terminal" evidence="8">
    <location>
        <begin position="157"/>
        <end position="260"/>
    </location>
</feature>
<organism evidence="9 10">
    <name type="scientific">Dyadobacter soli</name>
    <dbReference type="NCBI Taxonomy" id="659014"/>
    <lineage>
        <taxon>Bacteria</taxon>
        <taxon>Pseudomonadati</taxon>
        <taxon>Bacteroidota</taxon>
        <taxon>Cytophagia</taxon>
        <taxon>Cytophagales</taxon>
        <taxon>Spirosomataceae</taxon>
        <taxon>Dyadobacter</taxon>
    </lineage>
</organism>
<dbReference type="FunFam" id="3.20.20.120:FF:000005">
    <property type="entry name" value="Putative L-rhamnonate dehydratase"/>
    <property type="match status" value="1"/>
</dbReference>
<dbReference type="PANTHER" id="PTHR13794">
    <property type="entry name" value="ENOLASE SUPERFAMILY, MANDELATE RACEMASE"/>
    <property type="match status" value="1"/>
</dbReference>
<dbReference type="SFLD" id="SFLDS00001">
    <property type="entry name" value="Enolase"/>
    <property type="match status" value="1"/>
</dbReference>
<dbReference type="EC" id="4.2.1.90" evidence="6"/>
<keyword evidence="3" id="KW-0460">Magnesium</keyword>
<keyword evidence="10" id="KW-1185">Reference proteome</keyword>
<dbReference type="InterPro" id="IPR036849">
    <property type="entry name" value="Enolase-like_C_sf"/>
</dbReference>
<dbReference type="InterPro" id="IPR013342">
    <property type="entry name" value="Mandelate_racemase_C"/>
</dbReference>
<dbReference type="GO" id="GO:0016052">
    <property type="term" value="P:carbohydrate catabolic process"/>
    <property type="evidence" value="ECO:0007669"/>
    <property type="project" value="TreeGrafter"/>
</dbReference>
<dbReference type="SUPFAM" id="SSF54826">
    <property type="entry name" value="Enolase N-terminal domain-like"/>
    <property type="match status" value="1"/>
</dbReference>
<dbReference type="EMBL" id="FNAN01000007">
    <property type="protein sequence ID" value="SDE84180.1"/>
    <property type="molecule type" value="Genomic_DNA"/>
</dbReference>
<proteinExistence type="inferred from homology"/>
<comment type="similarity">
    <text evidence="4">Belongs to the mandelate racemase/muconate lactonizing enzyme family. RhamD subfamily.</text>
</comment>
<accession>A0A1G7G7T7</accession>
<evidence type="ECO:0000313" key="9">
    <source>
        <dbReference type="EMBL" id="SDE84180.1"/>
    </source>
</evidence>
<gene>
    <name evidence="9" type="ORF">SAMN04487996_107156</name>
</gene>
<dbReference type="InterPro" id="IPR029017">
    <property type="entry name" value="Enolase-like_N"/>
</dbReference>
<comment type="cofactor">
    <cofactor evidence="1">
        <name>Mg(2+)</name>
        <dbReference type="ChEBI" id="CHEBI:18420"/>
    </cofactor>
</comment>
<evidence type="ECO:0000256" key="1">
    <source>
        <dbReference type="ARBA" id="ARBA00001946"/>
    </source>
</evidence>
<evidence type="ECO:0000259" key="8">
    <source>
        <dbReference type="SMART" id="SM00922"/>
    </source>
</evidence>
<dbReference type="InterPro" id="IPR013341">
    <property type="entry name" value="Mandelate_racemase_N_dom"/>
</dbReference>
<evidence type="ECO:0000256" key="2">
    <source>
        <dbReference type="ARBA" id="ARBA00022723"/>
    </source>
</evidence>
<evidence type="ECO:0000256" key="3">
    <source>
        <dbReference type="ARBA" id="ARBA00022842"/>
    </source>
</evidence>
<evidence type="ECO:0000313" key="10">
    <source>
        <dbReference type="Proteomes" id="UP000198748"/>
    </source>
</evidence>
<evidence type="ECO:0000256" key="7">
    <source>
        <dbReference type="ARBA" id="ARBA00074351"/>
    </source>
</evidence>
<dbReference type="Gene3D" id="3.20.20.120">
    <property type="entry name" value="Enolase-like C-terminal domain"/>
    <property type="match status" value="1"/>
</dbReference>
<dbReference type="Gene3D" id="3.30.390.10">
    <property type="entry name" value="Enolase-like, N-terminal domain"/>
    <property type="match status" value="1"/>
</dbReference>
<keyword evidence="2" id="KW-0479">Metal-binding</keyword>
<dbReference type="GO" id="GO:0000287">
    <property type="term" value="F:magnesium ion binding"/>
    <property type="evidence" value="ECO:0007669"/>
    <property type="project" value="TreeGrafter"/>
</dbReference>
<dbReference type="PANTHER" id="PTHR13794:SF58">
    <property type="entry name" value="MITOCHONDRIAL ENOLASE SUPERFAMILY MEMBER 1"/>
    <property type="match status" value="1"/>
</dbReference>
<sequence>MKIKRVTAKLYKWTGPVLTTNTVFATPLSPIHSQTDSQAAFRFFSWLVVEVETDEGHIGYGNAGLSPDVTKAVIDSKLTPILLGENPLNTEYLFEKMYRSTVAFGRKGTVIAAISAIDIALWDIKGKVMNQPVFMLMGGRTTPDIETYYSRLYTRDLDSLQAEAVHYKEQGFSGMKLRCGYPLTEGVAGMRKNVEMAKVVREAVGDDINVMLEGYMGFNLAYAKQFLKALEPYNLRWAEELLLPDEIHNFAKLRQYTDIPLSGGEHEYTRYGFHDLLQTGALDIFQFDTNRVGGFTEAQKICNMALAHGIEVIPHGGQMHNLHVVLSSFASPMAEYFPQTEIEVGNEMFWYIFDGEAIAENGRVQLSDTLPGVGLTLKTEGLEHFIITE</sequence>
<dbReference type="GO" id="GO:0016854">
    <property type="term" value="F:racemase and epimerase activity"/>
    <property type="evidence" value="ECO:0007669"/>
    <property type="project" value="UniProtKB-ARBA"/>
</dbReference>
<dbReference type="SFLD" id="SFLDG00179">
    <property type="entry name" value="mandelate_racemase"/>
    <property type="match status" value="1"/>
</dbReference>
<dbReference type="STRING" id="659014.SAMN04487996_107156"/>
<dbReference type="SMART" id="SM00922">
    <property type="entry name" value="MR_MLE"/>
    <property type="match status" value="1"/>
</dbReference>
<dbReference type="Proteomes" id="UP000198748">
    <property type="component" value="Unassembled WGS sequence"/>
</dbReference>
<name>A0A1G7G7T7_9BACT</name>
<reference evidence="10" key="1">
    <citation type="submission" date="2016-10" db="EMBL/GenBank/DDBJ databases">
        <authorList>
            <person name="Varghese N."/>
            <person name="Submissions S."/>
        </authorList>
    </citation>
    <scope>NUCLEOTIDE SEQUENCE [LARGE SCALE GENOMIC DNA]</scope>
    <source>
        <strain evidence="10">DSM 25329</strain>
    </source>
</reference>
<dbReference type="Pfam" id="PF13378">
    <property type="entry name" value="MR_MLE_C"/>
    <property type="match status" value="1"/>
</dbReference>
<comment type="subunit">
    <text evidence="5">Homooctamer; tetramer of dimers.</text>
</comment>
<evidence type="ECO:0000256" key="5">
    <source>
        <dbReference type="ARBA" id="ARBA00063011"/>
    </source>
</evidence>